<gene>
    <name evidence="1" type="ORF">O181_010550</name>
</gene>
<dbReference type="Proteomes" id="UP000765509">
    <property type="component" value="Unassembled WGS sequence"/>
</dbReference>
<proteinExistence type="predicted"/>
<reference evidence="1" key="1">
    <citation type="submission" date="2021-03" db="EMBL/GenBank/DDBJ databases">
        <title>Draft genome sequence of rust myrtle Austropuccinia psidii MF-1, a brazilian biotype.</title>
        <authorList>
            <person name="Quecine M.C."/>
            <person name="Pachon D.M.R."/>
            <person name="Bonatelli M.L."/>
            <person name="Correr F.H."/>
            <person name="Franceschini L.M."/>
            <person name="Leite T.F."/>
            <person name="Margarido G.R.A."/>
            <person name="Almeida C.A."/>
            <person name="Ferrarezi J.A."/>
            <person name="Labate C.A."/>
        </authorList>
    </citation>
    <scope>NUCLEOTIDE SEQUENCE</scope>
    <source>
        <strain evidence="1">MF-1</strain>
    </source>
</reference>
<dbReference type="EMBL" id="AVOT02002559">
    <property type="protein sequence ID" value="MBW0470835.1"/>
    <property type="molecule type" value="Genomic_DNA"/>
</dbReference>
<keyword evidence="2" id="KW-1185">Reference proteome</keyword>
<dbReference type="AlphaFoldDB" id="A0A9Q3BU35"/>
<name>A0A9Q3BU35_9BASI</name>
<organism evidence="1 2">
    <name type="scientific">Austropuccinia psidii MF-1</name>
    <dbReference type="NCBI Taxonomy" id="1389203"/>
    <lineage>
        <taxon>Eukaryota</taxon>
        <taxon>Fungi</taxon>
        <taxon>Dikarya</taxon>
        <taxon>Basidiomycota</taxon>
        <taxon>Pucciniomycotina</taxon>
        <taxon>Pucciniomycetes</taxon>
        <taxon>Pucciniales</taxon>
        <taxon>Sphaerophragmiaceae</taxon>
        <taxon>Austropuccinia</taxon>
    </lineage>
</organism>
<comment type="caution">
    <text evidence="1">The sequence shown here is derived from an EMBL/GenBank/DDBJ whole genome shotgun (WGS) entry which is preliminary data.</text>
</comment>
<sequence>MLLHLSNLNSDKLWLKISQFAVQTQEKHNDLKILNERLQINEILQQATIKSIQESCAHFSKASEETNRRLNQVFEEQQKCKRDRGCLDQDIKRLFNVYQNMKPQPQGHALDDP</sequence>
<evidence type="ECO:0000313" key="2">
    <source>
        <dbReference type="Proteomes" id="UP000765509"/>
    </source>
</evidence>
<protein>
    <submittedName>
        <fullName evidence="1">Uncharacterized protein</fullName>
    </submittedName>
</protein>
<evidence type="ECO:0000313" key="1">
    <source>
        <dbReference type="EMBL" id="MBW0470835.1"/>
    </source>
</evidence>
<accession>A0A9Q3BU35</accession>